<comment type="caution">
    <text evidence="2">The sequence shown here is derived from an EMBL/GenBank/DDBJ whole genome shotgun (WGS) entry which is preliminary data.</text>
</comment>
<feature type="region of interest" description="Disordered" evidence="1">
    <location>
        <begin position="62"/>
        <end position="93"/>
    </location>
</feature>
<evidence type="ECO:0000256" key="1">
    <source>
        <dbReference type="SAM" id="MobiDB-lite"/>
    </source>
</evidence>
<evidence type="ECO:0000313" key="3">
    <source>
        <dbReference type="Proteomes" id="UP001165083"/>
    </source>
</evidence>
<reference evidence="2" key="1">
    <citation type="submission" date="2023-04" db="EMBL/GenBank/DDBJ databases">
        <title>Phytophthora lilii NBRC 32176.</title>
        <authorList>
            <person name="Ichikawa N."/>
            <person name="Sato H."/>
            <person name="Tonouchi N."/>
        </authorList>
    </citation>
    <scope>NUCLEOTIDE SEQUENCE</scope>
    <source>
        <strain evidence="2">NBRC 32176</strain>
    </source>
</reference>
<dbReference type="Proteomes" id="UP001165083">
    <property type="component" value="Unassembled WGS sequence"/>
</dbReference>
<feature type="compositionally biased region" description="Polar residues" evidence="1">
    <location>
        <begin position="217"/>
        <end position="229"/>
    </location>
</feature>
<gene>
    <name evidence="2" type="ORF">Plil01_001251100</name>
</gene>
<sequence>MLVPDLLQELLPKSVSATHRAAAMVEQLRRSRVEELLQRQQQQRLQRRDLVSGRRDQHLDLAGNAFANEPEEETTDDHREETTAAGEVLEPVGLQRAQQIGGESPDEDGDANEYWEQERVLARLLKMTRAERRRRREMRNNGRADINLSVEQRLRDVEASVAAHHTEMMAQMRFLHQNINLLRAEVSKLSRIFARKRNARSDDQASEGYRWAHSGSARYSPSSLTSQKAVKSRPRLRNAMASDVATADSTS</sequence>
<feature type="region of interest" description="Disordered" evidence="1">
    <location>
        <begin position="197"/>
        <end position="251"/>
    </location>
</feature>
<proteinExistence type="predicted"/>
<name>A0A9W6UAY4_9STRA</name>
<accession>A0A9W6UAY4</accession>
<dbReference type="EMBL" id="BSXW01000779">
    <property type="protein sequence ID" value="GMF29464.1"/>
    <property type="molecule type" value="Genomic_DNA"/>
</dbReference>
<dbReference type="AlphaFoldDB" id="A0A9W6UAY4"/>
<keyword evidence="3" id="KW-1185">Reference proteome</keyword>
<organism evidence="2 3">
    <name type="scientific">Phytophthora lilii</name>
    <dbReference type="NCBI Taxonomy" id="2077276"/>
    <lineage>
        <taxon>Eukaryota</taxon>
        <taxon>Sar</taxon>
        <taxon>Stramenopiles</taxon>
        <taxon>Oomycota</taxon>
        <taxon>Peronosporomycetes</taxon>
        <taxon>Peronosporales</taxon>
        <taxon>Peronosporaceae</taxon>
        <taxon>Phytophthora</taxon>
    </lineage>
</organism>
<protein>
    <submittedName>
        <fullName evidence="2">Unnamed protein product</fullName>
    </submittedName>
</protein>
<evidence type="ECO:0000313" key="2">
    <source>
        <dbReference type="EMBL" id="GMF29464.1"/>
    </source>
</evidence>